<accession>A0A9P7BI86</accession>
<evidence type="ECO:0000256" key="2">
    <source>
        <dbReference type="ARBA" id="ARBA00023027"/>
    </source>
</evidence>
<dbReference type="InterPro" id="IPR006140">
    <property type="entry name" value="D-isomer_DH_NAD-bd"/>
</dbReference>
<evidence type="ECO:0000313" key="7">
    <source>
        <dbReference type="Proteomes" id="UP000697127"/>
    </source>
</evidence>
<comment type="caution">
    <text evidence="6">The sequence shown here is derived from an EMBL/GenBank/DDBJ whole genome shotgun (WGS) entry which is preliminary data.</text>
</comment>
<dbReference type="InterPro" id="IPR006139">
    <property type="entry name" value="D-isomer_2_OHA_DH_cat_dom"/>
</dbReference>
<organism evidence="6 7">
    <name type="scientific">Pichia californica</name>
    <dbReference type="NCBI Taxonomy" id="460514"/>
    <lineage>
        <taxon>Eukaryota</taxon>
        <taxon>Fungi</taxon>
        <taxon>Dikarya</taxon>
        <taxon>Ascomycota</taxon>
        <taxon>Saccharomycotina</taxon>
        <taxon>Pichiomycetes</taxon>
        <taxon>Pichiales</taxon>
        <taxon>Pichiaceae</taxon>
        <taxon>Pichia</taxon>
    </lineage>
</organism>
<dbReference type="GO" id="GO:0051287">
    <property type="term" value="F:NAD binding"/>
    <property type="evidence" value="ECO:0007669"/>
    <property type="project" value="InterPro"/>
</dbReference>
<evidence type="ECO:0000313" key="6">
    <source>
        <dbReference type="EMBL" id="KAG0691189.1"/>
    </source>
</evidence>
<dbReference type="Pfam" id="PF00389">
    <property type="entry name" value="2-Hacid_dh"/>
    <property type="match status" value="1"/>
</dbReference>
<dbReference type="Proteomes" id="UP000697127">
    <property type="component" value="Unassembled WGS sequence"/>
</dbReference>
<gene>
    <name evidence="6" type="ORF">C6P40_004440</name>
</gene>
<keyword evidence="1 3" id="KW-0560">Oxidoreductase</keyword>
<keyword evidence="2" id="KW-0520">NAD</keyword>
<feature type="domain" description="D-isomer specific 2-hydroxyacid dehydrogenase NAD-binding" evidence="5">
    <location>
        <begin position="188"/>
        <end position="346"/>
    </location>
</feature>
<evidence type="ECO:0008006" key="8">
    <source>
        <dbReference type="Google" id="ProtNLM"/>
    </source>
</evidence>
<comment type="similarity">
    <text evidence="3">Belongs to the D-isomer specific 2-hydroxyacid dehydrogenase family.</text>
</comment>
<dbReference type="Pfam" id="PF02826">
    <property type="entry name" value="2-Hacid_dh_C"/>
    <property type="match status" value="1"/>
</dbReference>
<dbReference type="SUPFAM" id="SSF51735">
    <property type="entry name" value="NAD(P)-binding Rossmann-fold domains"/>
    <property type="match status" value="1"/>
</dbReference>
<proteinExistence type="inferred from homology"/>
<dbReference type="Gene3D" id="3.40.50.720">
    <property type="entry name" value="NAD(P)-binding Rossmann-like Domain"/>
    <property type="match status" value="2"/>
</dbReference>
<dbReference type="GO" id="GO:0016618">
    <property type="term" value="F:hydroxypyruvate reductase [NAD(P)H] activity"/>
    <property type="evidence" value="ECO:0007669"/>
    <property type="project" value="TreeGrafter"/>
</dbReference>
<sequence>MKKVIIALHPIEKGIPNYNELIESFEIVNYSLTTPEKFEIDMKLKPYNEAVAIFGSYPGFKPFNGLIDHKIIDSLPSNLEIIGLCSAGFDGYDLSYLKLKNIKLCNVPVNKLIAMDVADCALWHVLSGIRKFNSWDKYIKNDSLNNSNNNNNSHTLKIRDIVRNNYVIDSEKEKGFAFGHIYHGTSTRSSLTKKCLILGYGLIGKSVVDRMSVLGMEINVLVRDKSKYNDSRVNFYSSKLDSDILKASSGIDVIIICLPGGSETYHCVNKKILDNLNENSIIVNIGRGSCIDVEALRTAIESGKVSHVGLDVFDKEPVIENYYLDESYINENSNKFFTSTITPHLGSSTLDTLECATYECIKNIINGLNTGEYSNIVNT</sequence>
<protein>
    <recommendedName>
        <fullName evidence="8">D-isomer specific 2-hydroxyacid dehydrogenase NAD-binding domain-containing protein</fullName>
    </recommendedName>
</protein>
<dbReference type="InterPro" id="IPR036291">
    <property type="entry name" value="NAD(P)-bd_dom_sf"/>
</dbReference>
<evidence type="ECO:0000256" key="3">
    <source>
        <dbReference type="RuleBase" id="RU003719"/>
    </source>
</evidence>
<name>A0A9P7BI86_9ASCO</name>
<dbReference type="PANTHER" id="PTHR10996">
    <property type="entry name" value="2-HYDROXYACID DEHYDROGENASE-RELATED"/>
    <property type="match status" value="1"/>
</dbReference>
<evidence type="ECO:0000256" key="1">
    <source>
        <dbReference type="ARBA" id="ARBA00023002"/>
    </source>
</evidence>
<reference evidence="6" key="1">
    <citation type="submission" date="2020-11" db="EMBL/GenBank/DDBJ databases">
        <title>Kefir isolates.</title>
        <authorList>
            <person name="Marcisauskas S."/>
            <person name="Kim Y."/>
            <person name="Blasche S."/>
        </authorList>
    </citation>
    <scope>NUCLEOTIDE SEQUENCE</scope>
    <source>
        <strain evidence="6">Olga-1</strain>
    </source>
</reference>
<dbReference type="GO" id="GO:0030267">
    <property type="term" value="F:glyoxylate reductase (NADPH) activity"/>
    <property type="evidence" value="ECO:0007669"/>
    <property type="project" value="TreeGrafter"/>
</dbReference>
<keyword evidence="7" id="KW-1185">Reference proteome</keyword>
<dbReference type="PANTHER" id="PTHR10996:SF178">
    <property type="entry name" value="2-HYDROXYACID DEHYDROGENASE YGL185C-RELATED"/>
    <property type="match status" value="1"/>
</dbReference>
<dbReference type="GO" id="GO:0005829">
    <property type="term" value="C:cytosol"/>
    <property type="evidence" value="ECO:0007669"/>
    <property type="project" value="TreeGrafter"/>
</dbReference>
<dbReference type="InterPro" id="IPR050223">
    <property type="entry name" value="D-isomer_2-hydroxyacid_DH"/>
</dbReference>
<dbReference type="AlphaFoldDB" id="A0A9P7BI86"/>
<evidence type="ECO:0000259" key="4">
    <source>
        <dbReference type="Pfam" id="PF00389"/>
    </source>
</evidence>
<feature type="domain" description="D-isomer specific 2-hydroxyacid dehydrogenase catalytic" evidence="4">
    <location>
        <begin position="67"/>
        <end position="378"/>
    </location>
</feature>
<dbReference type="SUPFAM" id="SSF52283">
    <property type="entry name" value="Formate/glycerate dehydrogenase catalytic domain-like"/>
    <property type="match status" value="1"/>
</dbReference>
<evidence type="ECO:0000259" key="5">
    <source>
        <dbReference type="Pfam" id="PF02826"/>
    </source>
</evidence>
<dbReference type="EMBL" id="PUHW01000006">
    <property type="protein sequence ID" value="KAG0691189.1"/>
    <property type="molecule type" value="Genomic_DNA"/>
</dbReference>